<dbReference type="SUPFAM" id="SSF52047">
    <property type="entry name" value="RNI-like"/>
    <property type="match status" value="1"/>
</dbReference>
<dbReference type="SMART" id="SM00368">
    <property type="entry name" value="LRR_RI"/>
    <property type="match status" value="8"/>
</dbReference>
<dbReference type="InterPro" id="IPR001611">
    <property type="entry name" value="Leu-rich_rpt"/>
</dbReference>
<dbReference type="Pfam" id="PF13516">
    <property type="entry name" value="LRR_6"/>
    <property type="match status" value="6"/>
</dbReference>
<dbReference type="Gene3D" id="3.80.10.10">
    <property type="entry name" value="Ribonuclease Inhibitor"/>
    <property type="match status" value="3"/>
</dbReference>
<dbReference type="PANTHER" id="PTHR24114">
    <property type="entry name" value="LEUCINE RICH REPEAT FAMILY PROTEIN"/>
    <property type="match status" value="1"/>
</dbReference>
<gene>
    <name evidence="2" type="primary">LOC106052894</name>
</gene>
<evidence type="ECO:0000313" key="2">
    <source>
        <dbReference type="RefSeq" id="XP_055884054.1"/>
    </source>
</evidence>
<proteinExistence type="predicted"/>
<dbReference type="SUPFAM" id="SSF47473">
    <property type="entry name" value="EF-hand"/>
    <property type="match status" value="1"/>
</dbReference>
<dbReference type="RefSeq" id="XP_055884054.1">
    <property type="nucleotide sequence ID" value="XM_056028079.1"/>
</dbReference>
<organism evidence="1 2">
    <name type="scientific">Biomphalaria glabrata</name>
    <name type="common">Bloodfluke planorb</name>
    <name type="synonym">Freshwater snail</name>
    <dbReference type="NCBI Taxonomy" id="6526"/>
    <lineage>
        <taxon>Eukaryota</taxon>
        <taxon>Metazoa</taxon>
        <taxon>Spiralia</taxon>
        <taxon>Lophotrochozoa</taxon>
        <taxon>Mollusca</taxon>
        <taxon>Gastropoda</taxon>
        <taxon>Heterobranchia</taxon>
        <taxon>Euthyneura</taxon>
        <taxon>Panpulmonata</taxon>
        <taxon>Hygrophila</taxon>
        <taxon>Lymnaeoidea</taxon>
        <taxon>Planorbidae</taxon>
        <taxon>Biomphalaria</taxon>
    </lineage>
</organism>
<dbReference type="InterPro" id="IPR032675">
    <property type="entry name" value="LRR_dom_sf"/>
</dbReference>
<dbReference type="Proteomes" id="UP001165740">
    <property type="component" value="Chromosome 4"/>
</dbReference>
<dbReference type="GeneID" id="106052894"/>
<name>A0A9W3AA45_BIOGL</name>
<dbReference type="InterPro" id="IPR052394">
    <property type="entry name" value="LRR-containing"/>
</dbReference>
<sequence>MEKQELDIKMQRHLRALSAGPKRTPKVYPKNKHVRATTAVGKKPEAGTRIGELLKRPHLRVPTLRGLASDESPDFPDVDSKISSPITLVKSIDGHSSEQLTTSYHSPPTDKKIPVRKEKVTLYPTLHAWQTDLANSWDQETPEEVDLSDKSNNSHIIEEDPLGKEKYKQFCQHYDVEPISYLTRHLGDHVVRIKHRCIATNKVKPLALALQVNTFIQTLDLTDNHIDSIGAQHLAHMLKENQTLVSLNLSNNNIGSEGLAAICDMLELNTTLKDLSLAGNHLGDKDGYLFIDPLKNNTSLTGLNLSHNEFSITGAIHIGRALAVNESLTDVDISWNSLRRQGAVAIANALRLNKTMELLDLSWNGFGIEGTTALQRSLSVNKTLKMLDLSNNRLDHDCAKKLCFGLKKNVALETLSLNRNPLSEECVQRLLKVMESHASFNFLSIEGLVVSKSTVELLQKLPVFKEKVVLQGDIGRLNREMVLESLKKWFCHFKDKRANILHDVTRLYDSKSSGVLSIEDFKICLRTAGCSLPKGYLDLLVQSLDFDHTRTINYRQL</sequence>
<evidence type="ECO:0000313" key="1">
    <source>
        <dbReference type="Proteomes" id="UP001165740"/>
    </source>
</evidence>
<dbReference type="InterPro" id="IPR011992">
    <property type="entry name" value="EF-hand-dom_pair"/>
</dbReference>
<dbReference type="PANTHER" id="PTHR24114:SF2">
    <property type="entry name" value="F-BOX DOMAIN-CONTAINING PROTEIN-RELATED"/>
    <property type="match status" value="1"/>
</dbReference>
<dbReference type="Gene3D" id="1.10.238.10">
    <property type="entry name" value="EF-hand"/>
    <property type="match status" value="1"/>
</dbReference>
<protein>
    <submittedName>
        <fullName evidence="2">Leucine-rich repeat-containing protein 74B-like isoform X2</fullName>
    </submittedName>
</protein>
<keyword evidence="1" id="KW-1185">Reference proteome</keyword>
<dbReference type="AlphaFoldDB" id="A0A9W3AA45"/>
<reference evidence="2" key="1">
    <citation type="submission" date="2025-08" db="UniProtKB">
        <authorList>
            <consortium name="RefSeq"/>
        </authorList>
    </citation>
    <scope>IDENTIFICATION</scope>
</reference>
<accession>A0A9W3AA45</accession>